<dbReference type="EMBL" id="GBRH01255307">
    <property type="protein sequence ID" value="JAD42588.1"/>
    <property type="molecule type" value="Transcribed_RNA"/>
</dbReference>
<protein>
    <submittedName>
        <fullName evidence="1">Uncharacterized protein</fullName>
    </submittedName>
</protein>
<reference evidence="1" key="1">
    <citation type="submission" date="2014-09" db="EMBL/GenBank/DDBJ databases">
        <authorList>
            <person name="Magalhaes I.L.F."/>
            <person name="Oliveira U."/>
            <person name="Santos F.R."/>
            <person name="Vidigal T.H.D.A."/>
            <person name="Brescovit A.D."/>
            <person name="Santos A.J."/>
        </authorList>
    </citation>
    <scope>NUCLEOTIDE SEQUENCE</scope>
    <source>
        <tissue evidence="1">Shoot tissue taken approximately 20 cm above the soil surface</tissue>
    </source>
</reference>
<name>A0A0A8ZXZ9_ARUDO</name>
<dbReference type="AlphaFoldDB" id="A0A0A8ZXZ9"/>
<accession>A0A0A8ZXZ9</accession>
<organism evidence="1">
    <name type="scientific">Arundo donax</name>
    <name type="common">Giant reed</name>
    <name type="synonym">Donax arundinaceus</name>
    <dbReference type="NCBI Taxonomy" id="35708"/>
    <lineage>
        <taxon>Eukaryota</taxon>
        <taxon>Viridiplantae</taxon>
        <taxon>Streptophyta</taxon>
        <taxon>Embryophyta</taxon>
        <taxon>Tracheophyta</taxon>
        <taxon>Spermatophyta</taxon>
        <taxon>Magnoliopsida</taxon>
        <taxon>Liliopsida</taxon>
        <taxon>Poales</taxon>
        <taxon>Poaceae</taxon>
        <taxon>PACMAD clade</taxon>
        <taxon>Arundinoideae</taxon>
        <taxon>Arundineae</taxon>
        <taxon>Arundo</taxon>
    </lineage>
</organism>
<sequence length="64" mass="7654">MRCSQASLCWKRSENILSTLEIRIKIQDMQRISDNAGLTFCRIMLPLIRWTTSYHKLLRVKTRE</sequence>
<reference evidence="1" key="2">
    <citation type="journal article" date="2015" name="Data Brief">
        <title>Shoot transcriptome of the giant reed, Arundo donax.</title>
        <authorList>
            <person name="Barrero R.A."/>
            <person name="Guerrero F.D."/>
            <person name="Moolhuijzen P."/>
            <person name="Goolsby J.A."/>
            <person name="Tidwell J."/>
            <person name="Bellgard S.E."/>
            <person name="Bellgard M.I."/>
        </authorList>
    </citation>
    <scope>NUCLEOTIDE SEQUENCE</scope>
    <source>
        <tissue evidence="1">Shoot tissue taken approximately 20 cm above the soil surface</tissue>
    </source>
</reference>
<proteinExistence type="predicted"/>
<evidence type="ECO:0000313" key="1">
    <source>
        <dbReference type="EMBL" id="JAD42588.1"/>
    </source>
</evidence>